<keyword evidence="5 9" id="KW-0812">Transmembrane</keyword>
<dbReference type="RefSeq" id="WP_091471675.1">
    <property type="nucleotide sequence ID" value="NZ_FNFX01000003.1"/>
</dbReference>
<comment type="function">
    <text evidence="9">Essential cell division protein. May link together the upstream cell division proteins, which are predominantly cytoplasmic, with the downstream cell division proteins, which are predominantly periplasmic. May control correct divisome assembly.</text>
</comment>
<dbReference type="Pfam" id="PF03799">
    <property type="entry name" value="FtsQ_DivIB_C"/>
    <property type="match status" value="1"/>
</dbReference>
<dbReference type="Gene3D" id="3.40.50.11690">
    <property type="entry name" value="Cell division protein FtsQ/DivIB"/>
    <property type="match status" value="1"/>
</dbReference>
<dbReference type="AlphaFoldDB" id="A0A1G9CXD7"/>
<dbReference type="InterPro" id="IPR034746">
    <property type="entry name" value="POTRA"/>
</dbReference>
<protein>
    <recommendedName>
        <fullName evidence="9">Cell division protein FtsQ</fullName>
    </recommendedName>
</protein>
<evidence type="ECO:0000313" key="11">
    <source>
        <dbReference type="EMBL" id="SDK56084.1"/>
    </source>
</evidence>
<evidence type="ECO:0000256" key="3">
    <source>
        <dbReference type="ARBA" id="ARBA00022519"/>
    </source>
</evidence>
<dbReference type="STRING" id="492660.SAMN05192566_1661"/>
<sequence>MWHKPTLLNWIANLLFSLVAVMLLYALLFVVLHLPVFPVKHVQVEGNLDHVNHEQIQLIVSKYLKGNFYTLDLQRTRTAFEKLPWARKVSVRRQWPDTIVVQVEEHQALGRWGGIALVNRHGELFQAASDEQLPVFYGPGDAVKELAQGYVSFAQILAKTPLQIQQLSLSSRRAWEIKTADQRQMMLGRETARQRLQQFVAAYSQQQTIAESDWRYADLRYPNGFALRMARNGA</sequence>
<dbReference type="Pfam" id="PF08478">
    <property type="entry name" value="POTRA_1"/>
    <property type="match status" value="1"/>
</dbReference>
<evidence type="ECO:0000256" key="1">
    <source>
        <dbReference type="ARBA" id="ARBA00004370"/>
    </source>
</evidence>
<dbReference type="EMBL" id="FNFX01000003">
    <property type="protein sequence ID" value="SDK56084.1"/>
    <property type="molecule type" value="Genomic_DNA"/>
</dbReference>
<keyword evidence="2 9" id="KW-1003">Cell membrane</keyword>
<keyword evidence="6 9" id="KW-1133">Transmembrane helix</keyword>
<feature type="domain" description="POTRA" evidence="10">
    <location>
        <begin position="37"/>
        <end position="106"/>
    </location>
</feature>
<proteinExistence type="inferred from homology"/>
<evidence type="ECO:0000256" key="6">
    <source>
        <dbReference type="ARBA" id="ARBA00022989"/>
    </source>
</evidence>
<evidence type="ECO:0000313" key="12">
    <source>
        <dbReference type="Proteomes" id="UP000198629"/>
    </source>
</evidence>
<dbReference type="InterPro" id="IPR013685">
    <property type="entry name" value="POTRA_FtsQ_type"/>
</dbReference>
<evidence type="ECO:0000256" key="8">
    <source>
        <dbReference type="ARBA" id="ARBA00023306"/>
    </source>
</evidence>
<keyword evidence="3 9" id="KW-0997">Cell inner membrane</keyword>
<evidence type="ECO:0000259" key="10">
    <source>
        <dbReference type="PROSITE" id="PS51779"/>
    </source>
</evidence>
<dbReference type="PANTHER" id="PTHR35851:SF1">
    <property type="entry name" value="CELL DIVISION PROTEIN FTSQ"/>
    <property type="match status" value="1"/>
</dbReference>
<dbReference type="InterPro" id="IPR045335">
    <property type="entry name" value="FtsQ_C_sf"/>
</dbReference>
<comment type="subunit">
    <text evidence="9">Part of a complex composed of FtsB, FtsL and FtsQ.</text>
</comment>
<keyword evidence="7 9" id="KW-0472">Membrane</keyword>
<dbReference type="InterPro" id="IPR005548">
    <property type="entry name" value="Cell_div_FtsQ/DivIB_C"/>
</dbReference>
<keyword evidence="8 9" id="KW-0131">Cell cycle</keyword>
<organism evidence="11 12">
    <name type="scientific">Methylophilus rhizosphaerae</name>
    <dbReference type="NCBI Taxonomy" id="492660"/>
    <lineage>
        <taxon>Bacteria</taxon>
        <taxon>Pseudomonadati</taxon>
        <taxon>Pseudomonadota</taxon>
        <taxon>Betaproteobacteria</taxon>
        <taxon>Nitrosomonadales</taxon>
        <taxon>Methylophilaceae</taxon>
        <taxon>Methylophilus</taxon>
    </lineage>
</organism>
<reference evidence="12" key="1">
    <citation type="submission" date="2016-10" db="EMBL/GenBank/DDBJ databases">
        <authorList>
            <person name="Varghese N."/>
            <person name="Submissions S."/>
        </authorList>
    </citation>
    <scope>NUCLEOTIDE SEQUENCE [LARGE SCALE GENOMIC DNA]</scope>
    <source>
        <strain evidence="12">CBMB127</strain>
    </source>
</reference>
<dbReference type="GO" id="GO:0043093">
    <property type="term" value="P:FtsZ-dependent cytokinesis"/>
    <property type="evidence" value="ECO:0007669"/>
    <property type="project" value="UniProtKB-UniRule"/>
</dbReference>
<dbReference type="Gene3D" id="3.10.20.310">
    <property type="entry name" value="membrane protein fhac"/>
    <property type="match status" value="1"/>
</dbReference>
<dbReference type="OrthoDB" id="9790370at2"/>
<keyword evidence="4 9" id="KW-0132">Cell division</keyword>
<dbReference type="InterPro" id="IPR026579">
    <property type="entry name" value="FtsQ"/>
</dbReference>
<keyword evidence="12" id="KW-1185">Reference proteome</keyword>
<gene>
    <name evidence="9" type="primary">ftsQ</name>
    <name evidence="11" type="ORF">SAMN05192566_1661</name>
</gene>
<comment type="similarity">
    <text evidence="9">Belongs to the FtsQ/DivIB family. FtsQ subfamily.</text>
</comment>
<dbReference type="GO" id="GO:0032153">
    <property type="term" value="C:cell division site"/>
    <property type="evidence" value="ECO:0007669"/>
    <property type="project" value="UniProtKB-UniRule"/>
</dbReference>
<dbReference type="PANTHER" id="PTHR35851">
    <property type="entry name" value="CELL DIVISION PROTEIN FTSQ"/>
    <property type="match status" value="1"/>
</dbReference>
<evidence type="ECO:0000256" key="2">
    <source>
        <dbReference type="ARBA" id="ARBA00022475"/>
    </source>
</evidence>
<dbReference type="GO" id="GO:0005886">
    <property type="term" value="C:plasma membrane"/>
    <property type="evidence" value="ECO:0007669"/>
    <property type="project" value="UniProtKB-SubCell"/>
</dbReference>
<dbReference type="HAMAP" id="MF_00911">
    <property type="entry name" value="FtsQ_subfam"/>
    <property type="match status" value="1"/>
</dbReference>
<evidence type="ECO:0000256" key="5">
    <source>
        <dbReference type="ARBA" id="ARBA00022692"/>
    </source>
</evidence>
<evidence type="ECO:0000256" key="7">
    <source>
        <dbReference type="ARBA" id="ARBA00023136"/>
    </source>
</evidence>
<name>A0A1G9CXD7_9PROT</name>
<accession>A0A1G9CXD7</accession>
<dbReference type="GO" id="GO:0090529">
    <property type="term" value="P:cell septum assembly"/>
    <property type="evidence" value="ECO:0007669"/>
    <property type="project" value="InterPro"/>
</dbReference>
<comment type="subcellular location">
    <subcellularLocation>
        <location evidence="9">Cell inner membrane</location>
        <topology evidence="9">Single-pass type II membrane protein</topology>
    </subcellularLocation>
    <subcellularLocation>
        <location evidence="1">Membrane</location>
    </subcellularLocation>
    <text evidence="9">Localizes to the division septum.</text>
</comment>
<dbReference type="Proteomes" id="UP000198629">
    <property type="component" value="Unassembled WGS sequence"/>
</dbReference>
<evidence type="ECO:0000256" key="9">
    <source>
        <dbReference type="HAMAP-Rule" id="MF_00911"/>
    </source>
</evidence>
<evidence type="ECO:0000256" key="4">
    <source>
        <dbReference type="ARBA" id="ARBA00022618"/>
    </source>
</evidence>
<feature type="transmembrane region" description="Helical" evidence="9">
    <location>
        <begin position="7"/>
        <end position="32"/>
    </location>
</feature>
<dbReference type="PROSITE" id="PS51779">
    <property type="entry name" value="POTRA"/>
    <property type="match status" value="1"/>
</dbReference>